<proteinExistence type="predicted"/>
<sequence length="419" mass="48885">MSLGLSLLANQKSRRRVRKDSLCPCESGKKYGSCCLEKGIEYTYDREGNVARTVKMDSETREAALGAIGSYQEIFDREAVDDDPLFLEMTLYSEEEIMEKSEEALKYAYGVPDEDLYAFRKLGFIVKKGNRKNVPDKDLLAWDEARKEYFDLFSGKIREEVDLYTEFQNHLENWVIKLIHLYALILYKSEAEFKSTHFYEELNMKSYTLFCLTKHLKTMKATRPLTSHYFNEDTFSLIRTMYENYLQISTIVHYPVQMQKELDAKVGLYLGTHKQEYDCIIDVSSGSKTKIISNKQRAMLDKDFRHENTHLYFTLYGYLSNFIHPDIRVVGHFFKDGYLSHNANKDQITVFYYINLVNVMLLFDLLKSSIFDGQNQKDIKNFTIKVTELLLTVSRMSNDGGDSIIQDRLQKMLSSSLLQ</sequence>
<evidence type="ECO:0000313" key="1">
    <source>
        <dbReference type="EMBL" id="TDW96190.1"/>
    </source>
</evidence>
<reference evidence="1 2" key="1">
    <citation type="submission" date="2019-03" db="EMBL/GenBank/DDBJ databases">
        <title>Genomic Encyclopedia of Type Strains, Phase IV (KMG-IV): sequencing the most valuable type-strain genomes for metagenomic binning, comparative biology and taxonomic classification.</title>
        <authorList>
            <person name="Goeker M."/>
        </authorList>
    </citation>
    <scope>NUCLEOTIDE SEQUENCE [LARGE SCALE GENOMIC DNA]</scope>
    <source>
        <strain evidence="1 2">DSM 100059</strain>
    </source>
</reference>
<gene>
    <name evidence="1" type="ORF">EDB95_4014</name>
</gene>
<organism evidence="1 2">
    <name type="scientific">Dinghuibacter silviterrae</name>
    <dbReference type="NCBI Taxonomy" id="1539049"/>
    <lineage>
        <taxon>Bacteria</taxon>
        <taxon>Pseudomonadati</taxon>
        <taxon>Bacteroidota</taxon>
        <taxon>Chitinophagia</taxon>
        <taxon>Chitinophagales</taxon>
        <taxon>Chitinophagaceae</taxon>
        <taxon>Dinghuibacter</taxon>
    </lineage>
</organism>
<dbReference type="Pfam" id="PF02810">
    <property type="entry name" value="SEC-C"/>
    <property type="match status" value="1"/>
</dbReference>
<keyword evidence="2" id="KW-1185">Reference proteome</keyword>
<protein>
    <recommendedName>
        <fullName evidence="3">SEC-C motif-containing protein</fullName>
    </recommendedName>
</protein>
<accession>A0A4R8DGU8</accession>
<dbReference type="InterPro" id="IPR004027">
    <property type="entry name" value="SEC_C_motif"/>
</dbReference>
<dbReference type="Proteomes" id="UP000294498">
    <property type="component" value="Unassembled WGS sequence"/>
</dbReference>
<evidence type="ECO:0000313" key="2">
    <source>
        <dbReference type="Proteomes" id="UP000294498"/>
    </source>
</evidence>
<name>A0A4R8DGU8_9BACT</name>
<evidence type="ECO:0008006" key="3">
    <source>
        <dbReference type="Google" id="ProtNLM"/>
    </source>
</evidence>
<dbReference type="InterPro" id="IPR043733">
    <property type="entry name" value="DUF5677"/>
</dbReference>
<dbReference type="Pfam" id="PF18928">
    <property type="entry name" value="DUF5677"/>
    <property type="match status" value="1"/>
</dbReference>
<dbReference type="AlphaFoldDB" id="A0A4R8DGU8"/>
<comment type="caution">
    <text evidence="1">The sequence shown here is derived from an EMBL/GenBank/DDBJ whole genome shotgun (WGS) entry which is preliminary data.</text>
</comment>
<dbReference type="EMBL" id="SODV01000002">
    <property type="protein sequence ID" value="TDW96190.1"/>
    <property type="molecule type" value="Genomic_DNA"/>
</dbReference>